<dbReference type="EMBL" id="BDSP01000074">
    <property type="protein sequence ID" value="GAX14072.1"/>
    <property type="molecule type" value="Genomic_DNA"/>
</dbReference>
<keyword evidence="3" id="KW-1185">Reference proteome</keyword>
<dbReference type="AlphaFoldDB" id="A0A1Z5JJQ4"/>
<evidence type="ECO:0000256" key="1">
    <source>
        <dbReference type="SAM" id="MobiDB-lite"/>
    </source>
</evidence>
<feature type="region of interest" description="Disordered" evidence="1">
    <location>
        <begin position="166"/>
        <end position="214"/>
    </location>
</feature>
<evidence type="ECO:0000313" key="3">
    <source>
        <dbReference type="Proteomes" id="UP000198406"/>
    </source>
</evidence>
<organism evidence="2 3">
    <name type="scientific">Fistulifera solaris</name>
    <name type="common">Oleaginous diatom</name>
    <dbReference type="NCBI Taxonomy" id="1519565"/>
    <lineage>
        <taxon>Eukaryota</taxon>
        <taxon>Sar</taxon>
        <taxon>Stramenopiles</taxon>
        <taxon>Ochrophyta</taxon>
        <taxon>Bacillariophyta</taxon>
        <taxon>Bacillariophyceae</taxon>
        <taxon>Bacillariophycidae</taxon>
        <taxon>Naviculales</taxon>
        <taxon>Naviculaceae</taxon>
        <taxon>Fistulifera</taxon>
    </lineage>
</organism>
<feature type="compositionally biased region" description="Basic and acidic residues" evidence="1">
    <location>
        <begin position="194"/>
        <end position="214"/>
    </location>
</feature>
<name>A0A1Z5JJQ4_FISSO</name>
<feature type="region of interest" description="Disordered" evidence="1">
    <location>
        <begin position="88"/>
        <end position="134"/>
    </location>
</feature>
<sequence length="214" mass="24071">MLDTQRSFVCLFILDEVKKQKTIKATVTMVKSLLNIVILAAAAQAAFVVPKVTSVKEASSTFLFVAANDPSLQAEVMGSPQWVDKLSADRDREASMRSSKPNESTQARRPTPQIPDWWKSGSTSYRPKQDGVQAPDVASHVMIDSRDSDKWISDPKTGLLVRDVMNREHSQRYQQQMPPQKVDKESAEESYAESLKKDWEARNKESSTPEVNKE</sequence>
<proteinExistence type="predicted"/>
<dbReference type="InParanoid" id="A0A1Z5JJQ4"/>
<reference evidence="2 3" key="1">
    <citation type="journal article" date="2015" name="Plant Cell">
        <title>Oil accumulation by the oleaginous diatom Fistulifera solaris as revealed by the genome and transcriptome.</title>
        <authorList>
            <person name="Tanaka T."/>
            <person name="Maeda Y."/>
            <person name="Veluchamy A."/>
            <person name="Tanaka M."/>
            <person name="Abida H."/>
            <person name="Marechal E."/>
            <person name="Bowler C."/>
            <person name="Muto M."/>
            <person name="Sunaga Y."/>
            <person name="Tanaka M."/>
            <person name="Yoshino T."/>
            <person name="Taniguchi T."/>
            <person name="Fukuda Y."/>
            <person name="Nemoto M."/>
            <person name="Matsumoto M."/>
            <person name="Wong P.S."/>
            <person name="Aburatani S."/>
            <person name="Fujibuchi W."/>
        </authorList>
    </citation>
    <scope>NUCLEOTIDE SEQUENCE [LARGE SCALE GENOMIC DNA]</scope>
    <source>
        <strain evidence="2 3">JPCC DA0580</strain>
    </source>
</reference>
<protein>
    <submittedName>
        <fullName evidence="2">Uncharacterized protein</fullName>
    </submittedName>
</protein>
<accession>A0A1Z5JJQ4</accession>
<evidence type="ECO:0000313" key="2">
    <source>
        <dbReference type="EMBL" id="GAX14072.1"/>
    </source>
</evidence>
<feature type="compositionally biased region" description="Polar residues" evidence="1">
    <location>
        <begin position="96"/>
        <end position="108"/>
    </location>
</feature>
<gene>
    <name evidence="2" type="ORF">FisN_5Lh002</name>
</gene>
<comment type="caution">
    <text evidence="2">The sequence shown here is derived from an EMBL/GenBank/DDBJ whole genome shotgun (WGS) entry which is preliminary data.</text>
</comment>
<dbReference type="Proteomes" id="UP000198406">
    <property type="component" value="Unassembled WGS sequence"/>
</dbReference>